<dbReference type="RefSeq" id="WP_185673878.1">
    <property type="nucleotide sequence ID" value="NZ_JACHVB010000012.1"/>
</dbReference>
<proteinExistence type="predicted"/>
<comment type="caution">
    <text evidence="1">The sequence shown here is derived from an EMBL/GenBank/DDBJ whole genome shotgun (WGS) entry which is preliminary data.</text>
</comment>
<evidence type="ECO:0000313" key="1">
    <source>
        <dbReference type="EMBL" id="MBC2592864.1"/>
    </source>
</evidence>
<dbReference type="AlphaFoldDB" id="A0A842HBB7"/>
<dbReference type="InterPro" id="IPR019650">
    <property type="entry name" value="DUF2513"/>
</dbReference>
<gene>
    <name evidence="1" type="ORF">H5P28_01190</name>
</gene>
<reference evidence="1 2" key="1">
    <citation type="submission" date="2020-07" db="EMBL/GenBank/DDBJ databases">
        <authorList>
            <person name="Feng X."/>
        </authorList>
    </citation>
    <scope>NUCLEOTIDE SEQUENCE [LARGE SCALE GENOMIC DNA]</scope>
    <source>
        <strain evidence="1 2">JCM31066</strain>
    </source>
</reference>
<keyword evidence="2" id="KW-1185">Reference proteome</keyword>
<name>A0A842HBB7_9BACT</name>
<dbReference type="Proteomes" id="UP000546464">
    <property type="component" value="Unassembled WGS sequence"/>
</dbReference>
<organism evidence="1 2">
    <name type="scientific">Ruficoccus amylovorans</name>
    <dbReference type="NCBI Taxonomy" id="1804625"/>
    <lineage>
        <taxon>Bacteria</taxon>
        <taxon>Pseudomonadati</taxon>
        <taxon>Verrucomicrobiota</taxon>
        <taxon>Opitutia</taxon>
        <taxon>Puniceicoccales</taxon>
        <taxon>Cerasicoccaceae</taxon>
        <taxon>Ruficoccus</taxon>
    </lineage>
</organism>
<dbReference type="EMBL" id="JACHVB010000012">
    <property type="protein sequence ID" value="MBC2592864.1"/>
    <property type="molecule type" value="Genomic_DNA"/>
</dbReference>
<dbReference type="Pfam" id="PF10711">
    <property type="entry name" value="DUF2513"/>
    <property type="match status" value="1"/>
</dbReference>
<protein>
    <submittedName>
        <fullName evidence="1">DUF2513 domain-containing protein</fullName>
    </submittedName>
</protein>
<accession>A0A842HBB7</accession>
<sequence>MKRDFDLIRSIMLQVEQADSGTALVVLEVGPDIRDSAVAEHIELMVEADLVVGEVFSRDPLTFAIQRLTWGGHDFLENARNDTIWKKVVAQSKAKGSSMTLTILNGLLSRAAEKYAGL</sequence>
<evidence type="ECO:0000313" key="2">
    <source>
        <dbReference type="Proteomes" id="UP000546464"/>
    </source>
</evidence>